<reference evidence="2" key="2">
    <citation type="submission" date="2015-01" db="EMBL/GenBank/DDBJ databases">
        <title>Evolutionary Origins and Diversification of the Mycorrhizal Mutualists.</title>
        <authorList>
            <consortium name="DOE Joint Genome Institute"/>
            <consortium name="Mycorrhizal Genomics Consortium"/>
            <person name="Kohler A."/>
            <person name="Kuo A."/>
            <person name="Nagy L.G."/>
            <person name="Floudas D."/>
            <person name="Copeland A."/>
            <person name="Barry K.W."/>
            <person name="Cichocki N."/>
            <person name="Veneault-Fourrey C."/>
            <person name="LaButti K."/>
            <person name="Lindquist E.A."/>
            <person name="Lipzen A."/>
            <person name="Lundell T."/>
            <person name="Morin E."/>
            <person name="Murat C."/>
            <person name="Riley R."/>
            <person name="Ohm R."/>
            <person name="Sun H."/>
            <person name="Tunlid A."/>
            <person name="Henrissat B."/>
            <person name="Grigoriev I.V."/>
            <person name="Hibbett D.S."/>
            <person name="Martin F."/>
        </authorList>
    </citation>
    <scope>NUCLEOTIDE SEQUENCE [LARGE SCALE GENOMIC DNA]</scope>
    <source>
        <strain evidence="2">Ve08.2h10</strain>
    </source>
</reference>
<protein>
    <submittedName>
        <fullName evidence="1">Uncharacterized protein</fullName>
    </submittedName>
</protein>
<name>A0A0D0E5L8_9AGAM</name>
<dbReference type="EMBL" id="KN824845">
    <property type="protein sequence ID" value="KIK99976.1"/>
    <property type="molecule type" value="Genomic_DNA"/>
</dbReference>
<keyword evidence="2" id="KW-1185">Reference proteome</keyword>
<evidence type="ECO:0000313" key="1">
    <source>
        <dbReference type="EMBL" id="KIK99976.1"/>
    </source>
</evidence>
<organism evidence="1 2">
    <name type="scientific">Paxillus rubicundulus Ve08.2h10</name>
    <dbReference type="NCBI Taxonomy" id="930991"/>
    <lineage>
        <taxon>Eukaryota</taxon>
        <taxon>Fungi</taxon>
        <taxon>Dikarya</taxon>
        <taxon>Basidiomycota</taxon>
        <taxon>Agaricomycotina</taxon>
        <taxon>Agaricomycetes</taxon>
        <taxon>Agaricomycetidae</taxon>
        <taxon>Boletales</taxon>
        <taxon>Paxilineae</taxon>
        <taxon>Paxillaceae</taxon>
        <taxon>Paxillus</taxon>
    </lineage>
</organism>
<dbReference type="HOGENOM" id="CLU_2400330_0_0_1"/>
<evidence type="ECO:0000313" key="2">
    <source>
        <dbReference type="Proteomes" id="UP000054538"/>
    </source>
</evidence>
<sequence>MLFSFSDASDLLKRDDNVVDGFSPSEVRRKLTPAKGMFECLLDILSSHIAVALVLFGDEKLPTLQHRALLPHLLVLCLKSQCIKGSAGEPVQL</sequence>
<gene>
    <name evidence="1" type="ORF">PAXRUDRAFT_822157</name>
</gene>
<dbReference type="InParanoid" id="A0A0D0E5L8"/>
<proteinExistence type="predicted"/>
<dbReference type="Proteomes" id="UP000054538">
    <property type="component" value="Unassembled WGS sequence"/>
</dbReference>
<accession>A0A0D0E5L8</accession>
<dbReference type="AlphaFoldDB" id="A0A0D0E5L8"/>
<reference evidence="1 2" key="1">
    <citation type="submission" date="2014-04" db="EMBL/GenBank/DDBJ databases">
        <authorList>
            <consortium name="DOE Joint Genome Institute"/>
            <person name="Kuo A."/>
            <person name="Kohler A."/>
            <person name="Jargeat P."/>
            <person name="Nagy L.G."/>
            <person name="Floudas D."/>
            <person name="Copeland A."/>
            <person name="Barry K.W."/>
            <person name="Cichocki N."/>
            <person name="Veneault-Fourrey C."/>
            <person name="LaButti K."/>
            <person name="Lindquist E.A."/>
            <person name="Lipzen A."/>
            <person name="Lundell T."/>
            <person name="Morin E."/>
            <person name="Murat C."/>
            <person name="Sun H."/>
            <person name="Tunlid A."/>
            <person name="Henrissat B."/>
            <person name="Grigoriev I.V."/>
            <person name="Hibbett D.S."/>
            <person name="Martin F."/>
            <person name="Nordberg H.P."/>
            <person name="Cantor M.N."/>
            <person name="Hua S.X."/>
        </authorList>
    </citation>
    <scope>NUCLEOTIDE SEQUENCE [LARGE SCALE GENOMIC DNA]</scope>
    <source>
        <strain evidence="1 2">Ve08.2h10</strain>
    </source>
</reference>